<comment type="caution">
    <text evidence="2">The sequence shown here is derived from an EMBL/GenBank/DDBJ whole genome shotgun (WGS) entry which is preliminary data.</text>
</comment>
<evidence type="ECO:0000313" key="3">
    <source>
        <dbReference type="Proteomes" id="UP001156831"/>
    </source>
</evidence>
<feature type="transmembrane region" description="Helical" evidence="1">
    <location>
        <begin position="50"/>
        <end position="67"/>
    </location>
</feature>
<keyword evidence="3" id="KW-1185">Reference proteome</keyword>
<dbReference type="PANTHER" id="PTHR28008:SF1">
    <property type="entry name" value="DOMAIN PROTEIN, PUTATIVE (AFU_ORTHOLOGUE AFUA_3G10980)-RELATED"/>
    <property type="match status" value="1"/>
</dbReference>
<reference evidence="2 3" key="1">
    <citation type="submission" date="2023-04" db="EMBL/GenBank/DDBJ databases">
        <title>Luteimonas sp. M1R5S18.</title>
        <authorList>
            <person name="Sun J.-Q."/>
        </authorList>
    </citation>
    <scope>NUCLEOTIDE SEQUENCE [LARGE SCALE GENOMIC DNA]</scope>
    <source>
        <strain evidence="2 3">M1R5S18</strain>
    </source>
</reference>
<dbReference type="EMBL" id="JARXRN010000025">
    <property type="protein sequence ID" value="MDH5830968.1"/>
    <property type="molecule type" value="Genomic_DNA"/>
</dbReference>
<evidence type="ECO:0000313" key="2">
    <source>
        <dbReference type="EMBL" id="MDH5830968.1"/>
    </source>
</evidence>
<dbReference type="Proteomes" id="UP001156831">
    <property type="component" value="Unassembled WGS sequence"/>
</dbReference>
<dbReference type="PANTHER" id="PTHR28008">
    <property type="entry name" value="DOMAIN PROTEIN, PUTATIVE (AFU_ORTHOLOGUE AFUA_3G10980)-RELATED"/>
    <property type="match status" value="1"/>
</dbReference>
<keyword evidence="1" id="KW-0472">Membrane</keyword>
<feature type="transmembrane region" description="Helical" evidence="1">
    <location>
        <begin position="72"/>
        <end position="90"/>
    </location>
</feature>
<proteinExistence type="predicted"/>
<sequence length="138" mass="15116">MTRRRVGRSLKPLRHPRLWCALWCLAIAAVVVVSLMPPPPMPDFEDSDKWSHFLAYAVLAACAVQLFRNWPALLGAGLGLVLLGVGIEYAQDAFTADRMLDMRDGLANTLGVIAGLGTRLTPAHDLLLRLDGRRENAA</sequence>
<protein>
    <submittedName>
        <fullName evidence="2">VanZ family protein</fullName>
    </submittedName>
</protein>
<organism evidence="2 3">
    <name type="scientific">Luteimonas rhizosphaericola</name>
    <dbReference type="NCBI Taxonomy" id="3042024"/>
    <lineage>
        <taxon>Bacteria</taxon>
        <taxon>Pseudomonadati</taxon>
        <taxon>Pseudomonadota</taxon>
        <taxon>Gammaproteobacteria</taxon>
        <taxon>Lysobacterales</taxon>
        <taxon>Lysobacteraceae</taxon>
        <taxon>Luteimonas</taxon>
    </lineage>
</organism>
<dbReference type="RefSeq" id="WP_280601886.1">
    <property type="nucleotide sequence ID" value="NZ_JARXRN010000025.1"/>
</dbReference>
<accession>A0ABT6JKK2</accession>
<gene>
    <name evidence="2" type="ORF">QFW80_10625</name>
</gene>
<keyword evidence="1" id="KW-1133">Transmembrane helix</keyword>
<keyword evidence="1" id="KW-0812">Transmembrane</keyword>
<name>A0ABT6JKK2_9GAMM</name>
<evidence type="ECO:0000256" key="1">
    <source>
        <dbReference type="SAM" id="Phobius"/>
    </source>
</evidence>